<feature type="region of interest" description="Disordered" evidence="1">
    <location>
        <begin position="1"/>
        <end position="25"/>
    </location>
</feature>
<name>A0A2G9Z9A6_9BACT</name>
<reference evidence="2 3" key="1">
    <citation type="submission" date="2017-09" db="EMBL/GenBank/DDBJ databases">
        <title>Depth-based differentiation of microbial function through sediment-hosted aquifers and enrichment of novel symbionts in the deep terrestrial subsurface.</title>
        <authorList>
            <person name="Probst A.J."/>
            <person name="Ladd B."/>
            <person name="Jarett J.K."/>
            <person name="Geller-Mcgrath D.E."/>
            <person name="Sieber C.M."/>
            <person name="Emerson J.B."/>
            <person name="Anantharaman K."/>
            <person name="Thomas B.C."/>
            <person name="Malmstrom R."/>
            <person name="Stieglmeier M."/>
            <person name="Klingl A."/>
            <person name="Woyke T."/>
            <person name="Ryan C.M."/>
            <person name="Banfield J.F."/>
        </authorList>
    </citation>
    <scope>NUCLEOTIDE SEQUENCE [LARGE SCALE GENOMIC DNA]</scope>
    <source>
        <strain evidence="2">CG23_combo_of_CG06-09_8_20_14_all_54_14</strain>
    </source>
</reference>
<sequence>MDSSFPDDYLPRTDGSPRAKQMRTANVTGSTTYTAIDFGKLDPQGNPARTAITFFKDIKERLL</sequence>
<comment type="caution">
    <text evidence="2">The sequence shown here is derived from an EMBL/GenBank/DDBJ whole genome shotgun (WGS) entry which is preliminary data.</text>
</comment>
<evidence type="ECO:0000313" key="3">
    <source>
        <dbReference type="Proteomes" id="UP000228812"/>
    </source>
</evidence>
<proteinExistence type="predicted"/>
<organism evidence="2 3">
    <name type="scientific">Candidatus Jorgensenbacteria bacterium CG23_combo_of_CG06-09_8_20_14_all_54_14</name>
    <dbReference type="NCBI Taxonomy" id="1974595"/>
    <lineage>
        <taxon>Bacteria</taxon>
        <taxon>Candidatus Joergenseniibacteriota</taxon>
    </lineage>
</organism>
<accession>A0A2G9Z9A6</accession>
<evidence type="ECO:0000313" key="2">
    <source>
        <dbReference type="EMBL" id="PIP29737.1"/>
    </source>
</evidence>
<dbReference type="AlphaFoldDB" id="A0A2G9Z9A6"/>
<protein>
    <submittedName>
        <fullName evidence="2">Uncharacterized protein</fullName>
    </submittedName>
</protein>
<dbReference type="Proteomes" id="UP000228812">
    <property type="component" value="Unassembled WGS sequence"/>
</dbReference>
<gene>
    <name evidence="2" type="ORF">COX26_02540</name>
</gene>
<evidence type="ECO:0000256" key="1">
    <source>
        <dbReference type="SAM" id="MobiDB-lite"/>
    </source>
</evidence>
<dbReference type="EMBL" id="PCRZ01000044">
    <property type="protein sequence ID" value="PIP29737.1"/>
    <property type="molecule type" value="Genomic_DNA"/>
</dbReference>